<evidence type="ECO:0000313" key="2">
    <source>
        <dbReference type="Proteomes" id="UP001367508"/>
    </source>
</evidence>
<protein>
    <submittedName>
        <fullName evidence="1">Uncharacterized protein</fullName>
    </submittedName>
</protein>
<dbReference type="EMBL" id="JAYMYQ010000010">
    <property type="protein sequence ID" value="KAK7308546.1"/>
    <property type="molecule type" value="Genomic_DNA"/>
</dbReference>
<sequence>MIVPRALLMKMEDKKQNSTHSYSLSEYGCICLLDNPSGVVNADIATMLEQSKQQAETKMADLASNAPNIDASRPGTLAKLDGVQKLAPWFKLGLGTCPGVRTQFKAKVLKIQLCAWLSGIACSSRPSDPRFDPRAGTSFYVTTIKPLAK</sequence>
<keyword evidence="2" id="KW-1185">Reference proteome</keyword>
<organism evidence="1 2">
    <name type="scientific">Canavalia gladiata</name>
    <name type="common">Sword bean</name>
    <name type="synonym">Dolichos gladiatus</name>
    <dbReference type="NCBI Taxonomy" id="3824"/>
    <lineage>
        <taxon>Eukaryota</taxon>
        <taxon>Viridiplantae</taxon>
        <taxon>Streptophyta</taxon>
        <taxon>Embryophyta</taxon>
        <taxon>Tracheophyta</taxon>
        <taxon>Spermatophyta</taxon>
        <taxon>Magnoliopsida</taxon>
        <taxon>eudicotyledons</taxon>
        <taxon>Gunneridae</taxon>
        <taxon>Pentapetalae</taxon>
        <taxon>rosids</taxon>
        <taxon>fabids</taxon>
        <taxon>Fabales</taxon>
        <taxon>Fabaceae</taxon>
        <taxon>Papilionoideae</taxon>
        <taxon>50 kb inversion clade</taxon>
        <taxon>NPAAA clade</taxon>
        <taxon>indigoferoid/millettioid clade</taxon>
        <taxon>Phaseoleae</taxon>
        <taxon>Canavalia</taxon>
    </lineage>
</organism>
<evidence type="ECO:0000313" key="1">
    <source>
        <dbReference type="EMBL" id="KAK7308546.1"/>
    </source>
</evidence>
<comment type="caution">
    <text evidence="1">The sequence shown here is derived from an EMBL/GenBank/DDBJ whole genome shotgun (WGS) entry which is preliminary data.</text>
</comment>
<dbReference type="Proteomes" id="UP001367508">
    <property type="component" value="Unassembled WGS sequence"/>
</dbReference>
<dbReference type="AlphaFoldDB" id="A0AAN9K204"/>
<gene>
    <name evidence="1" type="ORF">VNO77_42159</name>
</gene>
<accession>A0AAN9K204</accession>
<proteinExistence type="predicted"/>
<reference evidence="1 2" key="1">
    <citation type="submission" date="2024-01" db="EMBL/GenBank/DDBJ databases">
        <title>The genomes of 5 underutilized Papilionoideae crops provide insights into root nodulation and disease resistanc.</title>
        <authorList>
            <person name="Jiang F."/>
        </authorList>
    </citation>
    <scope>NUCLEOTIDE SEQUENCE [LARGE SCALE GENOMIC DNA]</scope>
    <source>
        <strain evidence="1">LVBAO_FW01</strain>
        <tissue evidence="1">Leaves</tissue>
    </source>
</reference>
<name>A0AAN9K204_CANGL</name>